<keyword evidence="1" id="KW-1133">Transmembrane helix</keyword>
<evidence type="ECO:0000259" key="2">
    <source>
        <dbReference type="Pfam" id="PF02517"/>
    </source>
</evidence>
<feature type="transmembrane region" description="Helical" evidence="1">
    <location>
        <begin position="123"/>
        <end position="142"/>
    </location>
</feature>
<keyword evidence="1" id="KW-0472">Membrane</keyword>
<dbReference type="PANTHER" id="PTHR36435:SF1">
    <property type="entry name" value="CAAX AMINO TERMINAL PROTEASE FAMILY PROTEIN"/>
    <property type="match status" value="1"/>
</dbReference>
<protein>
    <recommendedName>
        <fullName evidence="2">CAAX prenyl protease 2/Lysostaphin resistance protein A-like domain-containing protein</fullName>
    </recommendedName>
</protein>
<evidence type="ECO:0000313" key="3">
    <source>
        <dbReference type="EMBL" id="KGN91896.1"/>
    </source>
</evidence>
<accession>A0ABR4XK82</accession>
<dbReference type="InterPro" id="IPR003675">
    <property type="entry name" value="Rce1/LyrA-like_dom"/>
</dbReference>
<feature type="transmembrane region" description="Helical" evidence="1">
    <location>
        <begin position="180"/>
        <end position="198"/>
    </location>
</feature>
<name>A0ABR4XK82_9PORP</name>
<feature type="transmembrane region" description="Helical" evidence="1">
    <location>
        <begin position="45"/>
        <end position="70"/>
    </location>
</feature>
<evidence type="ECO:0000313" key="4">
    <source>
        <dbReference type="Proteomes" id="UP000030101"/>
    </source>
</evidence>
<feature type="domain" description="CAAX prenyl protease 2/Lysostaphin resistance protein A-like" evidence="2">
    <location>
        <begin position="185"/>
        <end position="271"/>
    </location>
</feature>
<dbReference type="Proteomes" id="UP000030101">
    <property type="component" value="Unassembled WGS sequence"/>
</dbReference>
<proteinExistence type="predicted"/>
<gene>
    <name evidence="3" type="ORF">HQ43_07455</name>
</gene>
<feature type="transmembrane region" description="Helical" evidence="1">
    <location>
        <begin position="82"/>
        <end position="103"/>
    </location>
</feature>
<dbReference type="PANTHER" id="PTHR36435">
    <property type="entry name" value="SLR1288 PROTEIN"/>
    <property type="match status" value="1"/>
</dbReference>
<dbReference type="RefSeq" id="WP_036791557.1">
    <property type="nucleotide sequence ID" value="NZ_JQZV01000013.1"/>
</dbReference>
<keyword evidence="1" id="KW-0812">Transmembrane</keyword>
<sequence>MTPQNSTPQNPGINPDEQLPIQQEEHLYTIYPPTPYPKNKNLAPVWVALVTLVGVYLILTFLAAPLIVGLDFILMASITSTLLDNIIVAIGSFLLPAIALNYLHLKGYGNKIFTAKHEQKKGMLGIVIAAIALTIIISTLLAQTIGKIPIPESLKAIQEFLSEPNKLISEMASAAKKSPFAVDHIMFFVLIVVLAAVGEEFFFRGILQGYLYKKSGRVHMAVWVTAVIFSIGHLEYVGFLSRILLGAVAGYTAVYGSLLLAILVHAINNFIAWMALYTLPEDFDFSPLPEQPLLYYSLLVVAAIILMFPLYRVIKRMQRISHDSCISGKEKVIL</sequence>
<comment type="caution">
    <text evidence="3">The sequence shown here is derived from an EMBL/GenBank/DDBJ whole genome shotgun (WGS) entry which is preliminary data.</text>
</comment>
<organism evidence="3 4">
    <name type="scientific">Porphyromonas canoris</name>
    <dbReference type="NCBI Taxonomy" id="36875"/>
    <lineage>
        <taxon>Bacteria</taxon>
        <taxon>Pseudomonadati</taxon>
        <taxon>Bacteroidota</taxon>
        <taxon>Bacteroidia</taxon>
        <taxon>Bacteroidales</taxon>
        <taxon>Porphyromonadaceae</taxon>
        <taxon>Porphyromonas</taxon>
    </lineage>
</organism>
<dbReference type="InterPro" id="IPR052710">
    <property type="entry name" value="CAAX_protease"/>
</dbReference>
<feature type="transmembrane region" description="Helical" evidence="1">
    <location>
        <begin position="293"/>
        <end position="311"/>
    </location>
</feature>
<dbReference type="EMBL" id="JQZV01000013">
    <property type="protein sequence ID" value="KGN91896.1"/>
    <property type="molecule type" value="Genomic_DNA"/>
</dbReference>
<reference evidence="3 4" key="1">
    <citation type="submission" date="2014-08" db="EMBL/GenBank/DDBJ databases">
        <title>Porphyromonas canoris strain:OH2762 Genome sequencing.</title>
        <authorList>
            <person name="Wallis C."/>
            <person name="Deusch O."/>
            <person name="O'Flynn C."/>
            <person name="Davis I."/>
            <person name="Jospin G."/>
            <person name="Darling A.E."/>
            <person name="Coil D.A."/>
            <person name="Alexiev A."/>
            <person name="Horsfall A."/>
            <person name="Kirkwood N."/>
            <person name="Harris S."/>
            <person name="Eisen J.A."/>
        </authorList>
    </citation>
    <scope>NUCLEOTIDE SEQUENCE [LARGE SCALE GENOMIC DNA]</scope>
    <source>
        <strain evidence="4">COT-108 OH2762</strain>
    </source>
</reference>
<feature type="transmembrane region" description="Helical" evidence="1">
    <location>
        <begin position="252"/>
        <end position="273"/>
    </location>
</feature>
<evidence type="ECO:0000256" key="1">
    <source>
        <dbReference type="SAM" id="Phobius"/>
    </source>
</evidence>
<keyword evidence="4" id="KW-1185">Reference proteome</keyword>
<dbReference type="Pfam" id="PF02517">
    <property type="entry name" value="Rce1-like"/>
    <property type="match status" value="1"/>
</dbReference>